<organism evidence="1 2">
    <name type="scientific">Populus trichocarpa</name>
    <name type="common">Western balsam poplar</name>
    <name type="synonym">Populus balsamifera subsp. trichocarpa</name>
    <dbReference type="NCBI Taxonomy" id="3694"/>
    <lineage>
        <taxon>Eukaryota</taxon>
        <taxon>Viridiplantae</taxon>
        <taxon>Streptophyta</taxon>
        <taxon>Embryophyta</taxon>
        <taxon>Tracheophyta</taxon>
        <taxon>Spermatophyta</taxon>
        <taxon>Magnoliopsida</taxon>
        <taxon>eudicotyledons</taxon>
        <taxon>Gunneridae</taxon>
        <taxon>Pentapetalae</taxon>
        <taxon>rosids</taxon>
        <taxon>fabids</taxon>
        <taxon>Malpighiales</taxon>
        <taxon>Salicaceae</taxon>
        <taxon>Saliceae</taxon>
        <taxon>Populus</taxon>
    </lineage>
</organism>
<accession>A0ACC0SUX3</accession>
<proteinExistence type="predicted"/>
<dbReference type="Proteomes" id="UP000006729">
    <property type="component" value="Chromosome 6"/>
</dbReference>
<reference evidence="1 2" key="1">
    <citation type="journal article" date="2006" name="Science">
        <title>The genome of black cottonwood, Populus trichocarpa (Torr. &amp; Gray).</title>
        <authorList>
            <person name="Tuskan G.A."/>
            <person name="Difazio S."/>
            <person name="Jansson S."/>
            <person name="Bohlmann J."/>
            <person name="Grigoriev I."/>
            <person name="Hellsten U."/>
            <person name="Putnam N."/>
            <person name="Ralph S."/>
            <person name="Rombauts S."/>
            <person name="Salamov A."/>
            <person name="Schein J."/>
            <person name="Sterck L."/>
            <person name="Aerts A."/>
            <person name="Bhalerao R.R."/>
            <person name="Bhalerao R.P."/>
            <person name="Blaudez D."/>
            <person name="Boerjan W."/>
            <person name="Brun A."/>
            <person name="Brunner A."/>
            <person name="Busov V."/>
            <person name="Campbell M."/>
            <person name="Carlson J."/>
            <person name="Chalot M."/>
            <person name="Chapman J."/>
            <person name="Chen G.L."/>
            <person name="Cooper D."/>
            <person name="Coutinho P.M."/>
            <person name="Couturier J."/>
            <person name="Covert S."/>
            <person name="Cronk Q."/>
            <person name="Cunningham R."/>
            <person name="Davis J."/>
            <person name="Degroeve S."/>
            <person name="Dejardin A."/>
            <person name="Depamphilis C."/>
            <person name="Detter J."/>
            <person name="Dirks B."/>
            <person name="Dubchak I."/>
            <person name="Duplessis S."/>
            <person name="Ehlting J."/>
            <person name="Ellis B."/>
            <person name="Gendler K."/>
            <person name="Goodstein D."/>
            <person name="Gribskov M."/>
            <person name="Grimwood J."/>
            <person name="Groover A."/>
            <person name="Gunter L."/>
            <person name="Hamberger B."/>
            <person name="Heinze B."/>
            <person name="Helariutta Y."/>
            <person name="Henrissat B."/>
            <person name="Holligan D."/>
            <person name="Holt R."/>
            <person name="Huang W."/>
            <person name="Islam-Faridi N."/>
            <person name="Jones S."/>
            <person name="Jones-Rhoades M."/>
            <person name="Jorgensen R."/>
            <person name="Joshi C."/>
            <person name="Kangasjarvi J."/>
            <person name="Karlsson J."/>
            <person name="Kelleher C."/>
            <person name="Kirkpatrick R."/>
            <person name="Kirst M."/>
            <person name="Kohler A."/>
            <person name="Kalluri U."/>
            <person name="Larimer F."/>
            <person name="Leebens-Mack J."/>
            <person name="Leple J.C."/>
            <person name="Locascio P."/>
            <person name="Lou Y."/>
            <person name="Lucas S."/>
            <person name="Martin F."/>
            <person name="Montanini B."/>
            <person name="Napoli C."/>
            <person name="Nelson D.R."/>
            <person name="Nelson C."/>
            <person name="Nieminen K."/>
            <person name="Nilsson O."/>
            <person name="Pereda V."/>
            <person name="Peter G."/>
            <person name="Philippe R."/>
            <person name="Pilate G."/>
            <person name="Poliakov A."/>
            <person name="Razumovskaya J."/>
            <person name="Richardson P."/>
            <person name="Rinaldi C."/>
            <person name="Ritland K."/>
            <person name="Rouze P."/>
            <person name="Ryaboy D."/>
            <person name="Schmutz J."/>
            <person name="Schrader J."/>
            <person name="Segerman B."/>
            <person name="Shin H."/>
            <person name="Siddiqui A."/>
            <person name="Sterky F."/>
            <person name="Terry A."/>
            <person name="Tsai C.J."/>
            <person name="Uberbacher E."/>
            <person name="Unneberg P."/>
            <person name="Vahala J."/>
            <person name="Wall K."/>
            <person name="Wessler S."/>
            <person name="Yang G."/>
            <person name="Yin T."/>
            <person name="Douglas C."/>
            <person name="Marra M."/>
            <person name="Sandberg G."/>
            <person name="Van de Peer Y."/>
            <person name="Rokhsar D."/>
        </authorList>
    </citation>
    <scope>NUCLEOTIDE SEQUENCE [LARGE SCALE GENOMIC DNA]</scope>
    <source>
        <strain evidence="2">cv. Nisqually</strain>
    </source>
</reference>
<comment type="caution">
    <text evidence="1">The sequence shown here is derived from an EMBL/GenBank/DDBJ whole genome shotgun (WGS) entry which is preliminary data.</text>
</comment>
<evidence type="ECO:0000313" key="1">
    <source>
        <dbReference type="EMBL" id="KAI9393022.1"/>
    </source>
</evidence>
<gene>
    <name evidence="1" type="ORF">POPTR_006G172801v4</name>
</gene>
<dbReference type="EMBL" id="CM009295">
    <property type="protein sequence ID" value="KAI9393022.1"/>
    <property type="molecule type" value="Genomic_DNA"/>
</dbReference>
<evidence type="ECO:0000313" key="2">
    <source>
        <dbReference type="Proteomes" id="UP000006729"/>
    </source>
</evidence>
<name>A0ACC0SUX3_POPTR</name>
<keyword evidence="2" id="KW-1185">Reference proteome</keyword>
<sequence>MRMAKQKSFFCFLCFLLVILWSEQVTMGKVIIRAGVVLDMNSAVGKMAESCISAAETDFYARNADYRTRISLFTRNSKGDVVTAASAALDLMKNEEVEAIIWPQRSSEAKFVTELGAKTQVPILSFSATSPALTPVQSKYFIRTAQSNYFIRTAQSDSPQVKVIASIVETCGWREIVLIYEGTEYGIALVPYLLNAFHESGTRVPYESCIPSSFDDTEIMSELQKIKKMQESVFLVHMTASMGSRLFLLAESAGMMSEGYAWFVTTGLSTLLDPVDAKVMDSMEGVLGVKPYVPKSIELEGFKSRWKNNFNSENLFGLWAYDTVWAIAMAVERAGVVHSSFLKQNASNRSVDLAALGISEMGPRLLKSILNTTFDGLSGKFQLVKGEMAPFAFEIFNVVGRSERVIGYWTEKGGLSQSLDSSSKISHSNSKTKLKQPIWPGGTIQQPKKLRIGVPVRSDFSEFIKVEWDQQSNEPIVSGFSAEVFLAVHDILPFPLPYEFIPFMNESSRKSAGTYDDILRQIEHQKFDAVVGDTTIVAYRSSYVDFTLPYSESGITMVVLMKRDERDNMWIFLKPLSPKLWLVTGVAFFVTGLVVWVLEHRTNTEFRGTPEQQLGTVIWFSFSTLVFAHRERPENNLTKFVLIIWIFVVLIISQSYTASLASMLTVQRMHPAFVYVTEIKRNNYFVGHPKDSFVKDFLKKEIHFNDTMLREYNTPEEFHDALSRGSDNGGVAAIFDEIPYVRRFLNDKYRCSKFQMVGPTYQTDGFGFAFPLNSPLVSHISRAILNVTEDHDKTEAIKSKSFGREITCEDRGAETSSGGLRLSSFAGLFLISGVASISSLLIYIIRFLFSNYPASNTMHEEQSMWLRILEVAKRFDQKDPSVHHLRRAESRVHPVTGPESIGASPETGNVHEMTSNEGAEDVGENQNHDNLTSGNSGTNFIASNADTVAPNTPEINRASPDTAYVHEMTSDEGAEVVVGDQNRGNRTSVNSGTNTNTMLPTKISCT</sequence>
<protein>
    <submittedName>
        <fullName evidence="1">Uncharacterized protein</fullName>
    </submittedName>
</protein>